<dbReference type="SUPFAM" id="SSF52540">
    <property type="entry name" value="P-loop containing nucleoside triphosphate hydrolases"/>
    <property type="match status" value="2"/>
</dbReference>
<gene>
    <name evidence="4" type="ORF">SE17_30425</name>
</gene>
<dbReference type="Proteomes" id="UP000050509">
    <property type="component" value="Unassembled WGS sequence"/>
</dbReference>
<dbReference type="InterPro" id="IPR027417">
    <property type="entry name" value="P-loop_NTPase"/>
</dbReference>
<dbReference type="Pfam" id="PF00176">
    <property type="entry name" value="SNF2-rel_dom"/>
    <property type="match status" value="1"/>
</dbReference>
<dbReference type="SMART" id="SM00490">
    <property type="entry name" value="HELICc"/>
    <property type="match status" value="1"/>
</dbReference>
<dbReference type="GO" id="GO:0005524">
    <property type="term" value="F:ATP binding"/>
    <property type="evidence" value="ECO:0007669"/>
    <property type="project" value="InterPro"/>
</dbReference>
<dbReference type="GO" id="GO:0004674">
    <property type="term" value="F:protein serine/threonine kinase activity"/>
    <property type="evidence" value="ECO:0007669"/>
    <property type="project" value="UniProtKB-KW"/>
</dbReference>
<dbReference type="InterPro" id="IPR001650">
    <property type="entry name" value="Helicase_C-like"/>
</dbReference>
<dbReference type="InterPro" id="IPR000330">
    <property type="entry name" value="SNF2_N"/>
</dbReference>
<dbReference type="SMART" id="SM00487">
    <property type="entry name" value="DEXDc"/>
    <property type="match status" value="1"/>
</dbReference>
<feature type="non-terminal residue" evidence="4">
    <location>
        <position position="1"/>
    </location>
</feature>
<dbReference type="InterPro" id="IPR049730">
    <property type="entry name" value="SNF2/RAD54-like_C"/>
</dbReference>
<evidence type="ECO:0000313" key="5">
    <source>
        <dbReference type="Proteomes" id="UP000050509"/>
    </source>
</evidence>
<evidence type="ECO:0000256" key="1">
    <source>
        <dbReference type="ARBA" id="ARBA00022801"/>
    </source>
</evidence>
<keyword evidence="4" id="KW-0808">Transferase</keyword>
<name>A0A0P9DBB2_9CHLR</name>
<dbReference type="PANTHER" id="PTHR10799">
    <property type="entry name" value="SNF2/RAD54 HELICASE FAMILY"/>
    <property type="match status" value="1"/>
</dbReference>
<dbReference type="InterPro" id="IPR038718">
    <property type="entry name" value="SNF2-like_sf"/>
</dbReference>
<comment type="caution">
    <text evidence="4">The sequence shown here is derived from an EMBL/GenBank/DDBJ whole genome shotgun (WGS) entry which is preliminary data.</text>
</comment>
<keyword evidence="1" id="KW-0378">Hydrolase</keyword>
<dbReference type="Pfam" id="PF00271">
    <property type="entry name" value="Helicase_C"/>
    <property type="match status" value="1"/>
</dbReference>
<dbReference type="PROSITE" id="PS51194">
    <property type="entry name" value="HELICASE_CTER"/>
    <property type="match status" value="1"/>
</dbReference>
<dbReference type="PROSITE" id="PS51192">
    <property type="entry name" value="HELICASE_ATP_BIND_1"/>
    <property type="match status" value="1"/>
</dbReference>
<reference evidence="4 5" key="1">
    <citation type="submission" date="2015-09" db="EMBL/GenBank/DDBJ databases">
        <title>Draft genome sequence of Kouleothrix aurantiaca JCM 19913.</title>
        <authorList>
            <person name="Hemp J."/>
        </authorList>
    </citation>
    <scope>NUCLEOTIDE SEQUENCE [LARGE SCALE GENOMIC DNA]</scope>
    <source>
        <strain evidence="4 5">COM-B</strain>
    </source>
</reference>
<dbReference type="GO" id="GO:0016787">
    <property type="term" value="F:hydrolase activity"/>
    <property type="evidence" value="ECO:0007669"/>
    <property type="project" value="UniProtKB-KW"/>
</dbReference>
<evidence type="ECO:0000313" key="4">
    <source>
        <dbReference type="EMBL" id="KPV49825.1"/>
    </source>
</evidence>
<dbReference type="CDD" id="cd18793">
    <property type="entry name" value="SF2_C_SNF"/>
    <property type="match status" value="1"/>
</dbReference>
<dbReference type="AlphaFoldDB" id="A0A0P9DBB2"/>
<proteinExistence type="predicted"/>
<dbReference type="CDD" id="cd18012">
    <property type="entry name" value="DEXQc_arch_SWI2_SNF2"/>
    <property type="match status" value="1"/>
</dbReference>
<accession>A0A0P9DBB2</accession>
<dbReference type="InterPro" id="IPR014001">
    <property type="entry name" value="Helicase_ATP-bd"/>
</dbReference>
<dbReference type="EMBL" id="LJCR01001726">
    <property type="protein sequence ID" value="KPV49825.1"/>
    <property type="molecule type" value="Genomic_DNA"/>
</dbReference>
<keyword evidence="4" id="KW-0723">Serine/threonine-protein kinase</keyword>
<dbReference type="Gene3D" id="3.40.50.300">
    <property type="entry name" value="P-loop containing nucleotide triphosphate hydrolases"/>
    <property type="match status" value="1"/>
</dbReference>
<feature type="domain" description="Helicase C-terminal" evidence="3">
    <location>
        <begin position="312"/>
        <end position="461"/>
    </location>
</feature>
<sequence length="474" mass="54411">RIVPQPLPTTFKGELRPYQKFGYDWLHFLREYNFGGCLADDMGTGKTIQTLAFIESLYEKENDAPATLVVMPRSLLFNWQREAEKFTPDLAVYVHADQGRITDPQEFANYDLVLTTYGTMLRDIAALRTYQFNYAILDESQAIKNPAAETSKAARLLNAKHRLVLTGTPIENSTGELWSQFAFLNPGLLGDISYFREEFINPIERQQNQDAAQFLRKMVFPFILRRTKDQVAADLPPRTEEVVMCDMEPAQRKLYDKQRDYYRAQLLGMIDDDGMNDARMKILEGLLRLRQISIHPRLVDAKFKGNSGKFDLLLDTLDTLRAEGHRALVFSQFVQMLTLVREALDERGIPYCYLDGQTRDRQGEVDRFQNDDTVPFFLISLKAGGVGLNLTAADYVIHIDPWWNPAVEQQATDRTHRIGQDKPVFVYKLIARDTVEEKILQLQAHKRELVEQVIGAEGGVFKALTREDIEILFS</sequence>
<evidence type="ECO:0000259" key="3">
    <source>
        <dbReference type="PROSITE" id="PS51194"/>
    </source>
</evidence>
<keyword evidence="5" id="KW-1185">Reference proteome</keyword>
<dbReference type="Gene3D" id="3.40.50.10810">
    <property type="entry name" value="Tandem AAA-ATPase domain"/>
    <property type="match status" value="1"/>
</dbReference>
<organism evidence="4 5">
    <name type="scientific">Kouleothrix aurantiaca</name>
    <dbReference type="NCBI Taxonomy" id="186479"/>
    <lineage>
        <taxon>Bacteria</taxon>
        <taxon>Bacillati</taxon>
        <taxon>Chloroflexota</taxon>
        <taxon>Chloroflexia</taxon>
        <taxon>Chloroflexales</taxon>
        <taxon>Roseiflexineae</taxon>
        <taxon>Roseiflexaceae</taxon>
        <taxon>Kouleothrix</taxon>
    </lineage>
</organism>
<evidence type="ECO:0000259" key="2">
    <source>
        <dbReference type="PROSITE" id="PS51192"/>
    </source>
</evidence>
<keyword evidence="4" id="KW-0418">Kinase</keyword>
<feature type="domain" description="Helicase ATP-binding" evidence="2">
    <location>
        <begin position="27"/>
        <end position="187"/>
    </location>
</feature>
<protein>
    <submittedName>
        <fullName evidence="4">Serine/threonine protein kinase</fullName>
    </submittedName>
</protein>